<dbReference type="EMBL" id="PTJD01000001">
    <property type="protein sequence ID" value="PPK98406.1"/>
    <property type="molecule type" value="Genomic_DNA"/>
</dbReference>
<proteinExistence type="predicted"/>
<protein>
    <submittedName>
        <fullName evidence="2">Uncharacterized protein</fullName>
    </submittedName>
</protein>
<evidence type="ECO:0000256" key="1">
    <source>
        <dbReference type="SAM" id="MobiDB-lite"/>
    </source>
</evidence>
<organism evidence="2 3">
    <name type="scientific">Kineococcus xinjiangensis</name>
    <dbReference type="NCBI Taxonomy" id="512762"/>
    <lineage>
        <taxon>Bacteria</taxon>
        <taxon>Bacillati</taxon>
        <taxon>Actinomycetota</taxon>
        <taxon>Actinomycetes</taxon>
        <taxon>Kineosporiales</taxon>
        <taxon>Kineosporiaceae</taxon>
        <taxon>Kineococcus</taxon>
    </lineage>
</organism>
<name>A0A2S6IVV1_9ACTN</name>
<keyword evidence="3" id="KW-1185">Reference proteome</keyword>
<evidence type="ECO:0000313" key="2">
    <source>
        <dbReference type="EMBL" id="PPK98406.1"/>
    </source>
</evidence>
<feature type="compositionally biased region" description="Basic and acidic residues" evidence="1">
    <location>
        <begin position="49"/>
        <end position="63"/>
    </location>
</feature>
<feature type="compositionally biased region" description="Low complexity" evidence="1">
    <location>
        <begin position="20"/>
        <end position="48"/>
    </location>
</feature>
<accession>A0A2S6IVV1</accession>
<dbReference type="AlphaFoldDB" id="A0A2S6IVV1"/>
<comment type="caution">
    <text evidence="2">The sequence shown here is derived from an EMBL/GenBank/DDBJ whole genome shotgun (WGS) entry which is preliminary data.</text>
</comment>
<sequence length="79" mass="8079">MTSPALPPAGDRVQQERTGPEAGVAVVPAAPGAGTTGRLAAPGTAAGPGRRDGGRQENCDSDRSPLQSMWKEPGRSTRR</sequence>
<dbReference type="Proteomes" id="UP000239485">
    <property type="component" value="Unassembled WGS sequence"/>
</dbReference>
<reference evidence="2 3" key="1">
    <citation type="submission" date="2018-02" db="EMBL/GenBank/DDBJ databases">
        <title>Genomic Encyclopedia of Archaeal and Bacterial Type Strains, Phase II (KMG-II): from individual species to whole genera.</title>
        <authorList>
            <person name="Goeker M."/>
        </authorList>
    </citation>
    <scope>NUCLEOTIDE SEQUENCE [LARGE SCALE GENOMIC DNA]</scope>
    <source>
        <strain evidence="2 3">DSM 22857</strain>
    </source>
</reference>
<feature type="region of interest" description="Disordered" evidence="1">
    <location>
        <begin position="1"/>
        <end position="79"/>
    </location>
</feature>
<gene>
    <name evidence="2" type="ORF">CLV92_101101</name>
</gene>
<evidence type="ECO:0000313" key="3">
    <source>
        <dbReference type="Proteomes" id="UP000239485"/>
    </source>
</evidence>